<dbReference type="InterPro" id="IPR011701">
    <property type="entry name" value="MFS"/>
</dbReference>
<evidence type="ECO:0000259" key="6">
    <source>
        <dbReference type="PROSITE" id="PS50850"/>
    </source>
</evidence>
<feature type="region of interest" description="Disordered" evidence="4">
    <location>
        <begin position="385"/>
        <end position="475"/>
    </location>
</feature>
<evidence type="ECO:0000256" key="1">
    <source>
        <dbReference type="ARBA" id="ARBA00022692"/>
    </source>
</evidence>
<dbReference type="Pfam" id="PF07690">
    <property type="entry name" value="MFS_1"/>
    <property type="match status" value="1"/>
</dbReference>
<keyword evidence="8" id="KW-1185">Reference proteome</keyword>
<evidence type="ECO:0000313" key="7">
    <source>
        <dbReference type="EMBL" id="MDQ0303238.1"/>
    </source>
</evidence>
<sequence length="475" mass="49864">MAQTLGPVAALLLGVFFLVTGSGLQNTLLPLRGAFEGFSAINLGILGSSYYLGFVVGCLAVPHLVRRTGHIRAFAALTSGVVAAMMAHPLFIEPFTWFALRTITGFCFAGLYLVIESWLNDRATNQTRGFVMSAYVIVDYAALTAGQMMITLYPVRAFDLFALAAILFSLAVLPVAIGSSTQPAPIETARIRLPRLFKAAPVAMVGCFAIGLTNGSLWSLGPIFGIGRGLTSDGAATFMSAVVVAGALAQWPVGYLSDRMDRRRILAALLVGALLAGLALGALPFDLLGLCLLGMLYGGLSLPAYSLAAAHAYDRTAPSEAVETAAGLLLLYGVGSVVGPALASLGMQHYGPGALFFFTAGSYTLLLLFVLWRILLKEKGRQIDSKSEPIASAATGTVPRPEKSRAETPLSGLRRWRRAASPPTSKPVTPKPNSDKPPASDKPAAATTPPPPQAPQPMKGDDDFPTAQDGRSDGA</sequence>
<feature type="transmembrane region" description="Helical" evidence="5">
    <location>
        <begin position="131"/>
        <end position="154"/>
    </location>
</feature>
<evidence type="ECO:0000256" key="3">
    <source>
        <dbReference type="ARBA" id="ARBA00023136"/>
    </source>
</evidence>
<dbReference type="EMBL" id="JAUSUI010000004">
    <property type="protein sequence ID" value="MDQ0303238.1"/>
    <property type="molecule type" value="Genomic_DNA"/>
</dbReference>
<dbReference type="InterPro" id="IPR047200">
    <property type="entry name" value="MFS_YcaD-like"/>
</dbReference>
<feature type="transmembrane region" description="Helical" evidence="5">
    <location>
        <begin position="325"/>
        <end position="343"/>
    </location>
</feature>
<dbReference type="SUPFAM" id="SSF103473">
    <property type="entry name" value="MFS general substrate transporter"/>
    <property type="match status" value="1"/>
</dbReference>
<keyword evidence="3 5" id="KW-0472">Membrane</keyword>
<dbReference type="InterPro" id="IPR020846">
    <property type="entry name" value="MFS_dom"/>
</dbReference>
<dbReference type="PANTHER" id="PTHR23521:SF3">
    <property type="entry name" value="MFS TRANSPORTER"/>
    <property type="match status" value="1"/>
</dbReference>
<evidence type="ECO:0000313" key="8">
    <source>
        <dbReference type="Proteomes" id="UP001224682"/>
    </source>
</evidence>
<evidence type="ECO:0000256" key="2">
    <source>
        <dbReference type="ARBA" id="ARBA00022989"/>
    </source>
</evidence>
<feature type="transmembrane region" description="Helical" evidence="5">
    <location>
        <begin position="160"/>
        <end position="178"/>
    </location>
</feature>
<dbReference type="Proteomes" id="UP001224682">
    <property type="component" value="Unassembled WGS sequence"/>
</dbReference>
<feature type="compositionally biased region" description="Low complexity" evidence="4">
    <location>
        <begin position="419"/>
        <end position="432"/>
    </location>
</feature>
<dbReference type="CDD" id="cd17477">
    <property type="entry name" value="MFS_YcaD_like"/>
    <property type="match status" value="1"/>
</dbReference>
<feature type="transmembrane region" description="Helical" evidence="5">
    <location>
        <begin position="199"/>
        <end position="220"/>
    </location>
</feature>
<evidence type="ECO:0000256" key="4">
    <source>
        <dbReference type="SAM" id="MobiDB-lite"/>
    </source>
</evidence>
<keyword evidence="2 5" id="KW-1133">Transmembrane helix</keyword>
<reference evidence="7 8" key="1">
    <citation type="submission" date="2023-07" db="EMBL/GenBank/DDBJ databases">
        <title>Genomic Encyclopedia of Type Strains, Phase IV (KMG-IV): sequencing the most valuable type-strain genomes for metagenomic binning, comparative biology and taxonomic classification.</title>
        <authorList>
            <person name="Goeker M."/>
        </authorList>
    </citation>
    <scope>NUCLEOTIDE SEQUENCE [LARGE SCALE GENOMIC DNA]</scope>
    <source>
        <strain evidence="7 8">DSM 2457</strain>
    </source>
</reference>
<dbReference type="Gene3D" id="1.20.1250.20">
    <property type="entry name" value="MFS general substrate transporter like domains"/>
    <property type="match status" value="2"/>
</dbReference>
<dbReference type="RefSeq" id="WP_307019949.1">
    <property type="nucleotide sequence ID" value="NZ_JAUSUI010000004.1"/>
</dbReference>
<accession>A0ABU0BBQ0</accession>
<feature type="domain" description="Major facilitator superfamily (MFS) profile" evidence="6">
    <location>
        <begin position="199"/>
        <end position="475"/>
    </location>
</feature>
<keyword evidence="1 5" id="KW-0812">Transmembrane</keyword>
<feature type="transmembrane region" description="Helical" evidence="5">
    <location>
        <begin position="73"/>
        <end position="92"/>
    </location>
</feature>
<name>A0ABU0BBQ0_9HYPH</name>
<feature type="transmembrane region" description="Helical" evidence="5">
    <location>
        <begin position="98"/>
        <end position="119"/>
    </location>
</feature>
<gene>
    <name evidence="7" type="ORF">J2S75_002268</name>
</gene>
<organism evidence="7 8">
    <name type="scientific">Ancylobacter polymorphus</name>
    <dbReference type="NCBI Taxonomy" id="223390"/>
    <lineage>
        <taxon>Bacteria</taxon>
        <taxon>Pseudomonadati</taxon>
        <taxon>Pseudomonadota</taxon>
        <taxon>Alphaproteobacteria</taxon>
        <taxon>Hyphomicrobiales</taxon>
        <taxon>Xanthobacteraceae</taxon>
        <taxon>Ancylobacter</taxon>
    </lineage>
</organism>
<feature type="transmembrane region" description="Helical" evidence="5">
    <location>
        <begin position="235"/>
        <end position="253"/>
    </location>
</feature>
<dbReference type="InterPro" id="IPR036259">
    <property type="entry name" value="MFS_trans_sf"/>
</dbReference>
<feature type="transmembrane region" description="Helical" evidence="5">
    <location>
        <begin position="265"/>
        <end position="283"/>
    </location>
</feature>
<protein>
    <submittedName>
        <fullName evidence="7">MFS family permease</fullName>
    </submittedName>
</protein>
<feature type="transmembrane region" description="Helical" evidence="5">
    <location>
        <begin position="39"/>
        <end position="61"/>
    </location>
</feature>
<dbReference type="PANTHER" id="PTHR23521">
    <property type="entry name" value="TRANSPORTER MFS SUPERFAMILY"/>
    <property type="match status" value="1"/>
</dbReference>
<comment type="caution">
    <text evidence="7">The sequence shown here is derived from an EMBL/GenBank/DDBJ whole genome shotgun (WGS) entry which is preliminary data.</text>
</comment>
<feature type="transmembrane region" description="Helical" evidence="5">
    <location>
        <begin position="295"/>
        <end position="313"/>
    </location>
</feature>
<evidence type="ECO:0000256" key="5">
    <source>
        <dbReference type="SAM" id="Phobius"/>
    </source>
</evidence>
<feature type="transmembrane region" description="Helical" evidence="5">
    <location>
        <begin position="355"/>
        <end position="376"/>
    </location>
</feature>
<dbReference type="PROSITE" id="PS50850">
    <property type="entry name" value="MFS"/>
    <property type="match status" value="1"/>
</dbReference>
<proteinExistence type="predicted"/>